<protein>
    <submittedName>
        <fullName evidence="1">Uncharacterized protein</fullName>
    </submittedName>
</protein>
<evidence type="ECO:0000313" key="1">
    <source>
        <dbReference type="EMBL" id="EAE6014893.1"/>
    </source>
</evidence>
<sequence>MEIGDTVKTKYKTGVIRKGEFGTVKELYDEPRIPKTALVDFRHSVVCFFERDLEVQDEN</sequence>
<name>A0A4B9HXL9_LISMN</name>
<dbReference type="AlphaFoldDB" id="A0A4B9HXL9"/>
<evidence type="ECO:0000313" key="2">
    <source>
        <dbReference type="Proteomes" id="UP000330099"/>
    </source>
</evidence>
<reference evidence="1 2" key="1">
    <citation type="submission" date="2019-03" db="EMBL/GenBank/DDBJ databases">
        <authorList>
            <consortium name="GenomeTrakr: Next Generation Sequencing Network for Food Pathogen Tracability"/>
        </authorList>
    </citation>
    <scope>NUCLEOTIDE SEQUENCE [LARGE SCALE GENOMIC DNA]</scope>
    <source>
        <strain evidence="1 2">LS1392</strain>
    </source>
</reference>
<comment type="caution">
    <text evidence="1">The sequence shown here is derived from an EMBL/GenBank/DDBJ whole genome shotgun (WGS) entry which is preliminary data.</text>
</comment>
<accession>A0A4B9HXL9</accession>
<proteinExistence type="predicted"/>
<dbReference type="EMBL" id="AAASZE010000012">
    <property type="protein sequence ID" value="EAE6014893.1"/>
    <property type="molecule type" value="Genomic_DNA"/>
</dbReference>
<gene>
    <name evidence="1" type="ORF">E3077_15460</name>
</gene>
<organism evidence="1 2">
    <name type="scientific">Listeria monocytogenes serotype 1/2b</name>
    <dbReference type="NCBI Taxonomy" id="2291966"/>
    <lineage>
        <taxon>Bacteria</taxon>
        <taxon>Bacillati</taxon>
        <taxon>Bacillota</taxon>
        <taxon>Bacilli</taxon>
        <taxon>Bacillales</taxon>
        <taxon>Listeriaceae</taxon>
        <taxon>Listeria</taxon>
    </lineage>
</organism>
<dbReference type="Proteomes" id="UP000330099">
    <property type="component" value="Unassembled WGS sequence"/>
</dbReference>